<proteinExistence type="predicted"/>
<feature type="chain" id="PRO_5039512744" description="Fibronectin type-III domain-containing protein" evidence="1">
    <location>
        <begin position="23"/>
        <end position="308"/>
    </location>
</feature>
<dbReference type="AlphaFoldDB" id="A0A9D5KAS4"/>
<dbReference type="PROSITE" id="PS51257">
    <property type="entry name" value="PROKAR_LIPOPROTEIN"/>
    <property type="match status" value="1"/>
</dbReference>
<name>A0A9D5KAS4_UNCW3</name>
<evidence type="ECO:0000313" key="2">
    <source>
        <dbReference type="EMBL" id="MBD3364774.1"/>
    </source>
</evidence>
<dbReference type="Pfam" id="PF17957">
    <property type="entry name" value="Big_7"/>
    <property type="match status" value="3"/>
</dbReference>
<dbReference type="InterPro" id="IPR013783">
    <property type="entry name" value="Ig-like_fold"/>
</dbReference>
<dbReference type="EMBL" id="WJKJ01000201">
    <property type="protein sequence ID" value="MBD3364774.1"/>
    <property type="molecule type" value="Genomic_DNA"/>
</dbReference>
<protein>
    <recommendedName>
        <fullName evidence="4">Fibronectin type-III domain-containing protein</fullName>
    </recommendedName>
</protein>
<evidence type="ECO:0000256" key="1">
    <source>
        <dbReference type="SAM" id="SignalP"/>
    </source>
</evidence>
<gene>
    <name evidence="2" type="ORF">GF359_06115</name>
</gene>
<dbReference type="Proteomes" id="UP000630660">
    <property type="component" value="Unassembled WGS sequence"/>
</dbReference>
<organism evidence="2 3">
    <name type="scientific">candidate division WOR-3 bacterium</name>
    <dbReference type="NCBI Taxonomy" id="2052148"/>
    <lineage>
        <taxon>Bacteria</taxon>
        <taxon>Bacteria division WOR-3</taxon>
    </lineage>
</organism>
<sequence length="308" mass="34138">MNKKVIILAFALLLSVSLSTLSCDGKPPTVSIINPEDGSFVEDEVRIEVEAEDEGEIDQVYFYINNTFMLADANSPYEYVWDASGLNRGTKHLIKATAFDKAGNEASDVINVTIGVEDDKPPIVQITSPEDGSSVSDEKHICVDAEDNVRVENVLFLIDEVEVFDDAEPPYEYVWDLAGLEHGSDHLIEVFAYDPAGNEGRDAINLVVDTMHPIVSIMEPDDGARVWGMVTIRVDAVDNDEVVYVDFYIDFDPDDPQEEPDTSVGNEPYEYIWGTYELPPESSHEISVTAYDEAGNEAWDVITVTVGE</sequence>
<reference evidence="2" key="1">
    <citation type="submission" date="2019-11" db="EMBL/GenBank/DDBJ databases">
        <title>Microbial mats filling the niche in hypersaline microbial mats.</title>
        <authorList>
            <person name="Wong H.L."/>
            <person name="Macleod F.I."/>
            <person name="White R.A. III"/>
            <person name="Burns B.P."/>
        </authorList>
    </citation>
    <scope>NUCLEOTIDE SEQUENCE</scope>
    <source>
        <strain evidence="2">Bin_327</strain>
    </source>
</reference>
<keyword evidence="1" id="KW-0732">Signal</keyword>
<comment type="caution">
    <text evidence="2">The sequence shown here is derived from an EMBL/GenBank/DDBJ whole genome shotgun (WGS) entry which is preliminary data.</text>
</comment>
<dbReference type="Gene3D" id="2.60.40.10">
    <property type="entry name" value="Immunoglobulins"/>
    <property type="match status" value="3"/>
</dbReference>
<feature type="signal peptide" evidence="1">
    <location>
        <begin position="1"/>
        <end position="22"/>
    </location>
</feature>
<evidence type="ECO:0008006" key="4">
    <source>
        <dbReference type="Google" id="ProtNLM"/>
    </source>
</evidence>
<accession>A0A9D5KAS4</accession>
<evidence type="ECO:0000313" key="3">
    <source>
        <dbReference type="Proteomes" id="UP000630660"/>
    </source>
</evidence>